<proteinExistence type="predicted"/>
<organism evidence="2 3">
    <name type="scientific">Enhygromyxa salina</name>
    <dbReference type="NCBI Taxonomy" id="215803"/>
    <lineage>
        <taxon>Bacteria</taxon>
        <taxon>Pseudomonadati</taxon>
        <taxon>Myxococcota</taxon>
        <taxon>Polyangia</taxon>
        <taxon>Nannocystales</taxon>
        <taxon>Nannocystaceae</taxon>
        <taxon>Enhygromyxa</taxon>
    </lineage>
</organism>
<dbReference type="EMBL" id="PVNL01000080">
    <property type="protein sequence ID" value="PRQ06191.1"/>
    <property type="molecule type" value="Genomic_DNA"/>
</dbReference>
<name>A0A2S9YM73_9BACT</name>
<dbReference type="RefSeq" id="WP_181233949.1">
    <property type="nucleotide sequence ID" value="NZ_PVNL01000080.1"/>
</dbReference>
<protein>
    <submittedName>
        <fullName evidence="2">Uncharacterized protein</fullName>
    </submittedName>
</protein>
<dbReference type="AlphaFoldDB" id="A0A2S9YM73"/>
<feature type="compositionally biased region" description="Polar residues" evidence="1">
    <location>
        <begin position="231"/>
        <end position="255"/>
    </location>
</feature>
<evidence type="ECO:0000256" key="1">
    <source>
        <dbReference type="SAM" id="MobiDB-lite"/>
    </source>
</evidence>
<dbReference type="Proteomes" id="UP000238823">
    <property type="component" value="Unassembled WGS sequence"/>
</dbReference>
<feature type="region of interest" description="Disordered" evidence="1">
    <location>
        <begin position="231"/>
        <end position="266"/>
    </location>
</feature>
<evidence type="ECO:0000313" key="2">
    <source>
        <dbReference type="EMBL" id="PRQ06191.1"/>
    </source>
</evidence>
<evidence type="ECO:0000313" key="3">
    <source>
        <dbReference type="Proteomes" id="UP000238823"/>
    </source>
</evidence>
<gene>
    <name evidence="2" type="ORF">ENSA7_41090</name>
</gene>
<comment type="caution">
    <text evidence="2">The sequence shown here is derived from an EMBL/GenBank/DDBJ whole genome shotgun (WGS) entry which is preliminary data.</text>
</comment>
<sequence length="266" mass="28755">MHSKDDAGSALVLVVGMPTDAVAASVAARLRGSFQTVSVAVESISELRETVERYGARLGDQLGALVVGAASSTAASTLVWDLDRSMRWVSERTLVVVDSLATLDEVPKRLLEALPYRAVSEGALDDLAELVELLVDRRPPLDLLATLVRTAIERRSVDSLPPLLGDWSSAETLAPERLVLAHVDDGGRRPNPLWAHWSGQRDAAAIERLGARVVAHERWLARANSRVWQALPSSATSEPAAETTESGRSVQSVQPVISKKHKGRRK</sequence>
<reference evidence="2 3" key="1">
    <citation type="submission" date="2018-03" db="EMBL/GenBank/DDBJ databases">
        <title>Draft Genome Sequences of the Obligatory Marine Myxobacteria Enhygromyxa salina SWB007.</title>
        <authorList>
            <person name="Poehlein A."/>
            <person name="Moghaddam J.A."/>
            <person name="Harms H."/>
            <person name="Alanjari M."/>
            <person name="Koenig G.M."/>
            <person name="Daniel R."/>
            <person name="Schaeberle T.F."/>
        </authorList>
    </citation>
    <scope>NUCLEOTIDE SEQUENCE [LARGE SCALE GENOMIC DNA]</scope>
    <source>
        <strain evidence="2 3">SWB007</strain>
    </source>
</reference>
<accession>A0A2S9YM73</accession>